<evidence type="ECO:0000256" key="3">
    <source>
        <dbReference type="ARBA" id="ARBA00023163"/>
    </source>
</evidence>
<dbReference type="SUPFAM" id="SSF48498">
    <property type="entry name" value="Tetracyclin repressor-like, C-terminal domain"/>
    <property type="match status" value="1"/>
</dbReference>
<name>A0A561TT45_9ACTN</name>
<dbReference type="EMBL" id="VIWT01000003">
    <property type="protein sequence ID" value="TWF90296.1"/>
    <property type="molecule type" value="Genomic_DNA"/>
</dbReference>
<keyword evidence="1" id="KW-0805">Transcription regulation</keyword>
<dbReference type="PANTHER" id="PTHR30055:SF148">
    <property type="entry name" value="TETR-FAMILY TRANSCRIPTIONAL REGULATOR"/>
    <property type="match status" value="1"/>
</dbReference>
<keyword evidence="3" id="KW-0804">Transcription</keyword>
<dbReference type="Gene3D" id="1.10.10.60">
    <property type="entry name" value="Homeodomain-like"/>
    <property type="match status" value="1"/>
</dbReference>
<dbReference type="GO" id="GO:0000976">
    <property type="term" value="F:transcription cis-regulatory region binding"/>
    <property type="evidence" value="ECO:0007669"/>
    <property type="project" value="TreeGrafter"/>
</dbReference>
<accession>A0A561TT45</accession>
<reference evidence="6 7" key="1">
    <citation type="submission" date="2019-06" db="EMBL/GenBank/DDBJ databases">
        <title>Sequencing the genomes of 1000 actinobacteria strains.</title>
        <authorList>
            <person name="Klenk H.-P."/>
        </authorList>
    </citation>
    <scope>NUCLEOTIDE SEQUENCE [LARGE SCALE GENOMIC DNA]</scope>
    <source>
        <strain evidence="6 7">DSM 44826</strain>
    </source>
</reference>
<organism evidence="6 7">
    <name type="scientific">Kitasatospora viridis</name>
    <dbReference type="NCBI Taxonomy" id="281105"/>
    <lineage>
        <taxon>Bacteria</taxon>
        <taxon>Bacillati</taxon>
        <taxon>Actinomycetota</taxon>
        <taxon>Actinomycetes</taxon>
        <taxon>Kitasatosporales</taxon>
        <taxon>Streptomycetaceae</taxon>
        <taxon>Kitasatospora</taxon>
    </lineage>
</organism>
<dbReference type="AlphaFoldDB" id="A0A561TT45"/>
<keyword evidence="7" id="KW-1185">Reference proteome</keyword>
<dbReference type="PROSITE" id="PS50977">
    <property type="entry name" value="HTH_TETR_2"/>
    <property type="match status" value="1"/>
</dbReference>
<dbReference type="Gene3D" id="1.10.357.10">
    <property type="entry name" value="Tetracycline Repressor, domain 2"/>
    <property type="match status" value="1"/>
</dbReference>
<feature type="domain" description="HTH tetR-type" evidence="5">
    <location>
        <begin position="12"/>
        <end position="72"/>
    </location>
</feature>
<dbReference type="Proteomes" id="UP000317940">
    <property type="component" value="Unassembled WGS sequence"/>
</dbReference>
<dbReference type="Pfam" id="PF16859">
    <property type="entry name" value="TetR_C_11"/>
    <property type="match status" value="1"/>
</dbReference>
<dbReference type="GO" id="GO:0003700">
    <property type="term" value="F:DNA-binding transcription factor activity"/>
    <property type="evidence" value="ECO:0007669"/>
    <property type="project" value="TreeGrafter"/>
</dbReference>
<dbReference type="Pfam" id="PF00440">
    <property type="entry name" value="TetR_N"/>
    <property type="match status" value="1"/>
</dbReference>
<protein>
    <submittedName>
        <fullName evidence="6">TetR family transcriptional regulator</fullName>
    </submittedName>
</protein>
<sequence length="193" mass="21079">MPAQPNPERRNERSRRAILDALYDLAVEKGYAKVTIEAVATRAGVGKPTIYRWWASKGAVALEVINDRIGTAIDFPNTGDIVADLTSQITAVTGIMTGDLGRLYRGVIGECQTDPKLAQELRATVLEPRIRFCTARLDAAVADGQLRTDLPTRTMVDVIYAPVYYRWLLSAGDAEVRGCPALVPEIIAGLLPR</sequence>
<evidence type="ECO:0000259" key="5">
    <source>
        <dbReference type="PROSITE" id="PS50977"/>
    </source>
</evidence>
<evidence type="ECO:0000256" key="4">
    <source>
        <dbReference type="PROSITE-ProRule" id="PRU00335"/>
    </source>
</evidence>
<evidence type="ECO:0000256" key="2">
    <source>
        <dbReference type="ARBA" id="ARBA00023125"/>
    </source>
</evidence>
<dbReference type="PRINTS" id="PR00455">
    <property type="entry name" value="HTHTETR"/>
</dbReference>
<dbReference type="InterPro" id="IPR011075">
    <property type="entry name" value="TetR_C"/>
</dbReference>
<gene>
    <name evidence="6" type="ORF">FHX73_13340</name>
</gene>
<evidence type="ECO:0000313" key="7">
    <source>
        <dbReference type="Proteomes" id="UP000317940"/>
    </source>
</evidence>
<dbReference type="InterPro" id="IPR009057">
    <property type="entry name" value="Homeodomain-like_sf"/>
</dbReference>
<dbReference type="InterPro" id="IPR001647">
    <property type="entry name" value="HTH_TetR"/>
</dbReference>
<dbReference type="RefSeq" id="WP_145909509.1">
    <property type="nucleotide sequence ID" value="NZ_BAAAMZ010000001.1"/>
</dbReference>
<dbReference type="PANTHER" id="PTHR30055">
    <property type="entry name" value="HTH-TYPE TRANSCRIPTIONAL REGULATOR RUTR"/>
    <property type="match status" value="1"/>
</dbReference>
<dbReference type="SUPFAM" id="SSF46689">
    <property type="entry name" value="Homeodomain-like"/>
    <property type="match status" value="1"/>
</dbReference>
<evidence type="ECO:0000313" key="6">
    <source>
        <dbReference type="EMBL" id="TWF90296.1"/>
    </source>
</evidence>
<comment type="caution">
    <text evidence="6">The sequence shown here is derived from an EMBL/GenBank/DDBJ whole genome shotgun (WGS) entry which is preliminary data.</text>
</comment>
<keyword evidence="2 4" id="KW-0238">DNA-binding</keyword>
<dbReference type="InterPro" id="IPR036271">
    <property type="entry name" value="Tet_transcr_reg_TetR-rel_C_sf"/>
</dbReference>
<proteinExistence type="predicted"/>
<evidence type="ECO:0000256" key="1">
    <source>
        <dbReference type="ARBA" id="ARBA00023015"/>
    </source>
</evidence>
<feature type="DNA-binding region" description="H-T-H motif" evidence="4">
    <location>
        <begin position="35"/>
        <end position="54"/>
    </location>
</feature>
<dbReference type="OrthoDB" id="9796019at2"/>
<dbReference type="InterPro" id="IPR050109">
    <property type="entry name" value="HTH-type_TetR-like_transc_reg"/>
</dbReference>